<dbReference type="Proteomes" id="UP000324800">
    <property type="component" value="Unassembled WGS sequence"/>
</dbReference>
<organism evidence="1 2">
    <name type="scientific">Streblomastix strix</name>
    <dbReference type="NCBI Taxonomy" id="222440"/>
    <lineage>
        <taxon>Eukaryota</taxon>
        <taxon>Metamonada</taxon>
        <taxon>Preaxostyla</taxon>
        <taxon>Oxymonadida</taxon>
        <taxon>Streblomastigidae</taxon>
        <taxon>Streblomastix</taxon>
    </lineage>
</organism>
<evidence type="ECO:0000313" key="2">
    <source>
        <dbReference type="Proteomes" id="UP000324800"/>
    </source>
</evidence>
<gene>
    <name evidence="1" type="ORF">EZS28_032958</name>
</gene>
<dbReference type="AlphaFoldDB" id="A0A5J4UMR4"/>
<dbReference type="EMBL" id="SNRW01014390">
    <property type="protein sequence ID" value="KAA6371514.1"/>
    <property type="molecule type" value="Genomic_DNA"/>
</dbReference>
<proteinExistence type="predicted"/>
<accession>A0A5J4UMR4</accession>
<reference evidence="1 2" key="1">
    <citation type="submission" date="2019-03" db="EMBL/GenBank/DDBJ databases">
        <title>Single cell metagenomics reveals metabolic interactions within the superorganism composed of flagellate Streblomastix strix and complex community of Bacteroidetes bacteria on its surface.</title>
        <authorList>
            <person name="Treitli S.C."/>
            <person name="Kolisko M."/>
            <person name="Husnik F."/>
            <person name="Keeling P."/>
            <person name="Hampl V."/>
        </authorList>
    </citation>
    <scope>NUCLEOTIDE SEQUENCE [LARGE SCALE GENOMIC DNA]</scope>
    <source>
        <strain evidence="1">ST1C</strain>
    </source>
</reference>
<sequence>MEWLDSLTYTLKYTNQFPRQQQAQSFPQQNKLYNQKQKVKIKNNQQINQKESQLIEQMTMETMTNLSTQWNPSISLTETIDSESMTAGRSYKPLSTEKRIPRSISQKYPPTLHLTMQTDQMDLEETVAGRRYRQQPTKMDIKTIRQSITLVMKTITSK</sequence>
<evidence type="ECO:0000313" key="1">
    <source>
        <dbReference type="EMBL" id="KAA6371514.1"/>
    </source>
</evidence>
<name>A0A5J4UMR4_9EUKA</name>
<comment type="caution">
    <text evidence="1">The sequence shown here is derived from an EMBL/GenBank/DDBJ whole genome shotgun (WGS) entry which is preliminary data.</text>
</comment>
<protein>
    <submittedName>
        <fullName evidence="1">Uncharacterized protein</fullName>
    </submittedName>
</protein>